<dbReference type="SUPFAM" id="SSF47384">
    <property type="entry name" value="Homodimeric domain of signal transducing histidine kinase"/>
    <property type="match status" value="1"/>
</dbReference>
<dbReference type="GO" id="GO:0007234">
    <property type="term" value="P:osmosensory signaling via phosphorelay pathway"/>
    <property type="evidence" value="ECO:0007669"/>
    <property type="project" value="TreeGrafter"/>
</dbReference>
<dbReference type="InterPro" id="IPR033479">
    <property type="entry name" value="dCache_1"/>
</dbReference>
<comment type="catalytic activity">
    <reaction evidence="1">
        <text>ATP + protein L-histidine = ADP + protein N-phospho-L-histidine.</text>
        <dbReference type="EC" id="2.7.13.3"/>
    </reaction>
</comment>
<evidence type="ECO:0000256" key="3">
    <source>
        <dbReference type="ARBA" id="ARBA00012438"/>
    </source>
</evidence>
<dbReference type="InterPro" id="IPR036097">
    <property type="entry name" value="HisK_dim/P_sf"/>
</dbReference>
<keyword evidence="8" id="KW-0418">Kinase</keyword>
<dbReference type="PRINTS" id="PR00344">
    <property type="entry name" value="BCTRLSENSOR"/>
</dbReference>
<dbReference type="EMBL" id="JACPRF010000267">
    <property type="protein sequence ID" value="MBI2876987.1"/>
    <property type="molecule type" value="Genomic_DNA"/>
</dbReference>
<evidence type="ECO:0000256" key="1">
    <source>
        <dbReference type="ARBA" id="ARBA00000085"/>
    </source>
</evidence>
<dbReference type="PROSITE" id="PS50109">
    <property type="entry name" value="HIS_KIN"/>
    <property type="match status" value="1"/>
</dbReference>
<keyword evidence="6" id="KW-0808">Transferase</keyword>
<evidence type="ECO:0000256" key="9">
    <source>
        <dbReference type="ARBA" id="ARBA00022989"/>
    </source>
</evidence>
<dbReference type="InterPro" id="IPR003661">
    <property type="entry name" value="HisK_dim/P_dom"/>
</dbReference>
<dbReference type="PANTHER" id="PTHR42878">
    <property type="entry name" value="TWO-COMPONENT HISTIDINE KINASE"/>
    <property type="match status" value="1"/>
</dbReference>
<dbReference type="Proteomes" id="UP000769766">
    <property type="component" value="Unassembled WGS sequence"/>
</dbReference>
<evidence type="ECO:0000256" key="7">
    <source>
        <dbReference type="ARBA" id="ARBA00022692"/>
    </source>
</evidence>
<dbReference type="PANTHER" id="PTHR42878:SF15">
    <property type="entry name" value="BACTERIOPHYTOCHROME"/>
    <property type="match status" value="1"/>
</dbReference>
<dbReference type="SMART" id="SM00387">
    <property type="entry name" value="HATPase_c"/>
    <property type="match status" value="1"/>
</dbReference>
<dbReference type="Gene3D" id="3.30.565.10">
    <property type="entry name" value="Histidine kinase-like ATPase, C-terminal domain"/>
    <property type="match status" value="1"/>
</dbReference>
<organism evidence="14 15">
    <name type="scientific">Tectimicrobiota bacterium</name>
    <dbReference type="NCBI Taxonomy" id="2528274"/>
    <lineage>
        <taxon>Bacteria</taxon>
        <taxon>Pseudomonadati</taxon>
        <taxon>Nitrospinota/Tectimicrobiota group</taxon>
        <taxon>Candidatus Tectimicrobiota</taxon>
    </lineage>
</organism>
<keyword evidence="5" id="KW-0597">Phosphoprotein</keyword>
<keyword evidence="4" id="KW-1003">Cell membrane</keyword>
<dbReference type="SMART" id="SM00388">
    <property type="entry name" value="HisKA"/>
    <property type="match status" value="1"/>
</dbReference>
<dbReference type="Gene3D" id="3.30.450.20">
    <property type="entry name" value="PAS domain"/>
    <property type="match status" value="1"/>
</dbReference>
<dbReference type="EC" id="2.7.13.3" evidence="3"/>
<dbReference type="Gene3D" id="6.10.340.10">
    <property type="match status" value="1"/>
</dbReference>
<dbReference type="GO" id="GO:0000156">
    <property type="term" value="F:phosphorelay response regulator activity"/>
    <property type="evidence" value="ECO:0007669"/>
    <property type="project" value="TreeGrafter"/>
</dbReference>
<keyword evidence="10 11" id="KW-0472">Membrane</keyword>
<name>A0A932FX48_UNCTE</name>
<evidence type="ECO:0000313" key="14">
    <source>
        <dbReference type="EMBL" id="MBI2876987.1"/>
    </source>
</evidence>
<accession>A0A932FX48</accession>
<evidence type="ECO:0000256" key="5">
    <source>
        <dbReference type="ARBA" id="ARBA00022553"/>
    </source>
</evidence>
<dbReference type="Pfam" id="PF02743">
    <property type="entry name" value="dCache_1"/>
    <property type="match status" value="1"/>
</dbReference>
<keyword evidence="7 11" id="KW-0812">Transmembrane</keyword>
<dbReference type="Pfam" id="PF00512">
    <property type="entry name" value="HisKA"/>
    <property type="match status" value="1"/>
</dbReference>
<dbReference type="GO" id="GO:0000155">
    <property type="term" value="F:phosphorelay sensor kinase activity"/>
    <property type="evidence" value="ECO:0007669"/>
    <property type="project" value="InterPro"/>
</dbReference>
<comment type="caution">
    <text evidence="14">The sequence shown here is derived from an EMBL/GenBank/DDBJ whole genome shotgun (WGS) entry which is preliminary data.</text>
</comment>
<proteinExistence type="predicted"/>
<evidence type="ECO:0000313" key="15">
    <source>
        <dbReference type="Proteomes" id="UP000769766"/>
    </source>
</evidence>
<dbReference type="GO" id="GO:0005524">
    <property type="term" value="F:ATP binding"/>
    <property type="evidence" value="ECO:0007669"/>
    <property type="project" value="UniProtKB-KW"/>
</dbReference>
<evidence type="ECO:0000256" key="8">
    <source>
        <dbReference type="ARBA" id="ARBA00022777"/>
    </source>
</evidence>
<evidence type="ECO:0000259" key="13">
    <source>
        <dbReference type="PROSITE" id="PS50885"/>
    </source>
</evidence>
<dbReference type="InterPro" id="IPR003594">
    <property type="entry name" value="HATPase_dom"/>
</dbReference>
<dbReference type="InterPro" id="IPR050351">
    <property type="entry name" value="BphY/WalK/GraS-like"/>
</dbReference>
<reference evidence="14" key="1">
    <citation type="submission" date="2020-07" db="EMBL/GenBank/DDBJ databases">
        <title>Huge and variable diversity of episymbiotic CPR bacteria and DPANN archaea in groundwater ecosystems.</title>
        <authorList>
            <person name="He C.Y."/>
            <person name="Keren R."/>
            <person name="Whittaker M."/>
            <person name="Farag I.F."/>
            <person name="Doudna J."/>
            <person name="Cate J.H.D."/>
            <person name="Banfield J.F."/>
        </authorList>
    </citation>
    <scope>NUCLEOTIDE SEQUENCE</scope>
    <source>
        <strain evidence="14">NC_groundwater_672_Ag_B-0.1um_62_36</strain>
    </source>
</reference>
<dbReference type="Pfam" id="PF02518">
    <property type="entry name" value="HATPase_c"/>
    <property type="match status" value="1"/>
</dbReference>
<evidence type="ECO:0000259" key="12">
    <source>
        <dbReference type="PROSITE" id="PS50109"/>
    </source>
</evidence>
<dbReference type="InterPro" id="IPR029151">
    <property type="entry name" value="Sensor-like_sf"/>
</dbReference>
<dbReference type="SUPFAM" id="SSF55874">
    <property type="entry name" value="ATPase domain of HSP90 chaperone/DNA topoisomerase II/histidine kinase"/>
    <property type="match status" value="1"/>
</dbReference>
<evidence type="ECO:0000256" key="10">
    <source>
        <dbReference type="ARBA" id="ARBA00023136"/>
    </source>
</evidence>
<dbReference type="InterPro" id="IPR036890">
    <property type="entry name" value="HATPase_C_sf"/>
</dbReference>
<evidence type="ECO:0000256" key="2">
    <source>
        <dbReference type="ARBA" id="ARBA00004651"/>
    </source>
</evidence>
<gene>
    <name evidence="14" type="ORF">HYY20_08910</name>
</gene>
<evidence type="ECO:0000256" key="4">
    <source>
        <dbReference type="ARBA" id="ARBA00022475"/>
    </source>
</evidence>
<dbReference type="Gene3D" id="1.10.287.130">
    <property type="match status" value="1"/>
</dbReference>
<feature type="domain" description="HAMP" evidence="13">
    <location>
        <begin position="316"/>
        <end position="368"/>
    </location>
</feature>
<dbReference type="CDD" id="cd00082">
    <property type="entry name" value="HisKA"/>
    <property type="match status" value="1"/>
</dbReference>
<protein>
    <recommendedName>
        <fullName evidence="3">histidine kinase</fullName>
        <ecNumber evidence="3">2.7.13.3</ecNumber>
    </recommendedName>
</protein>
<sequence length="607" mass="67595">MRWRFLWGIKTKLFLFAWTMGILPLVISTVLSSLVISQTLTNRTQGELQTISQVIEQRIDSFLSYRMKMARFWAITPVVILGTPEERTAYFHQILRFYPQYLWIGLTDPEGRIVAATARHSVGQDVGHTVWFQQCKARLEEEICYTYTHGPGSRPALTLQNLPYVGFTIPLFDPQNRFLGTLHAAVKMEVVAEHIQDIRIGQSGGVLLVGSQGEVIADIDGLALSSLGNVSSLRSYRRARSGQAGIIREANLNGRDAFINFAPLGGPRGCLGWSILVTQDTDEIFTASRAQLKLSAAILLLGTLFILAGSFFLLDRGIAEPLRQLMEGVRAVCLGDLSHRVKVQGQDELGKLAEAFNQMGASLQEKGEALQAKSKELEGYIYTISHDLRSPLCSIQGYASLLAKEYQAALGEEGRRYLERIRGNVRQMEELIEGLLELSRAGRMSASLTYESSGRILKEVQEELSYQLEQEKARLVIGPGLPLIYCDRRAIHQVFANLIGNALSAVKERPCPTIEVGILKNGSSGCHFYVRDNGVGIDRVDHQRIFEPFQSLFAQAGKREGREERKGLGLAIVKRIIQAHGGEIWVESEPDRGAAFHFTLPESDHQK</sequence>
<dbReference type="PROSITE" id="PS50885">
    <property type="entry name" value="HAMP"/>
    <property type="match status" value="1"/>
</dbReference>
<evidence type="ECO:0000256" key="6">
    <source>
        <dbReference type="ARBA" id="ARBA00022679"/>
    </source>
</evidence>
<dbReference type="SMART" id="SM00304">
    <property type="entry name" value="HAMP"/>
    <property type="match status" value="1"/>
</dbReference>
<feature type="domain" description="Histidine kinase" evidence="12">
    <location>
        <begin position="383"/>
        <end position="604"/>
    </location>
</feature>
<dbReference type="InterPro" id="IPR004358">
    <property type="entry name" value="Sig_transdc_His_kin-like_C"/>
</dbReference>
<feature type="transmembrane region" description="Helical" evidence="11">
    <location>
        <begin position="294"/>
        <end position="314"/>
    </location>
</feature>
<dbReference type="SUPFAM" id="SSF158472">
    <property type="entry name" value="HAMP domain-like"/>
    <property type="match status" value="1"/>
</dbReference>
<dbReference type="CDD" id="cd06225">
    <property type="entry name" value="HAMP"/>
    <property type="match status" value="1"/>
</dbReference>
<dbReference type="CDD" id="cd12914">
    <property type="entry name" value="PDC1_DGC_like"/>
    <property type="match status" value="1"/>
</dbReference>
<comment type="subcellular location">
    <subcellularLocation>
        <location evidence="2">Cell membrane</location>
        <topology evidence="2">Multi-pass membrane protein</topology>
    </subcellularLocation>
</comment>
<dbReference type="AlphaFoldDB" id="A0A932FX48"/>
<dbReference type="SUPFAM" id="SSF103190">
    <property type="entry name" value="Sensory domain-like"/>
    <property type="match status" value="1"/>
</dbReference>
<keyword evidence="9 11" id="KW-1133">Transmembrane helix</keyword>
<dbReference type="GO" id="GO:0030295">
    <property type="term" value="F:protein kinase activator activity"/>
    <property type="evidence" value="ECO:0007669"/>
    <property type="project" value="TreeGrafter"/>
</dbReference>
<dbReference type="InterPro" id="IPR003660">
    <property type="entry name" value="HAMP_dom"/>
</dbReference>
<evidence type="ECO:0000256" key="11">
    <source>
        <dbReference type="SAM" id="Phobius"/>
    </source>
</evidence>
<dbReference type="GO" id="GO:0005886">
    <property type="term" value="C:plasma membrane"/>
    <property type="evidence" value="ECO:0007669"/>
    <property type="project" value="UniProtKB-SubCell"/>
</dbReference>
<dbReference type="Pfam" id="PF00672">
    <property type="entry name" value="HAMP"/>
    <property type="match status" value="1"/>
</dbReference>
<dbReference type="InterPro" id="IPR005467">
    <property type="entry name" value="His_kinase_dom"/>
</dbReference>